<dbReference type="SUPFAM" id="SSF103473">
    <property type="entry name" value="MFS general substrate transporter"/>
    <property type="match status" value="2"/>
</dbReference>
<evidence type="ECO:0000256" key="2">
    <source>
        <dbReference type="ARBA" id="ARBA00022692"/>
    </source>
</evidence>
<dbReference type="GO" id="GO:0022857">
    <property type="term" value="F:transmembrane transporter activity"/>
    <property type="evidence" value="ECO:0007669"/>
    <property type="project" value="InterPro"/>
</dbReference>
<feature type="transmembrane region" description="Helical" evidence="5">
    <location>
        <begin position="218"/>
        <end position="239"/>
    </location>
</feature>
<feature type="transmembrane region" description="Helical" evidence="5">
    <location>
        <begin position="158"/>
        <end position="181"/>
    </location>
</feature>
<feature type="transmembrane region" description="Helical" evidence="5">
    <location>
        <begin position="42"/>
        <end position="61"/>
    </location>
</feature>
<evidence type="ECO:0000259" key="6">
    <source>
        <dbReference type="PROSITE" id="PS50850"/>
    </source>
</evidence>
<dbReference type="InterPro" id="IPR036259">
    <property type="entry name" value="MFS_trans_sf"/>
</dbReference>
<dbReference type="Gene3D" id="1.20.1250.20">
    <property type="entry name" value="MFS general substrate transporter like domains"/>
    <property type="match status" value="1"/>
</dbReference>
<comment type="subcellular location">
    <subcellularLocation>
        <location evidence="1">Membrane</location>
        <topology evidence="1">Multi-pass membrane protein</topology>
    </subcellularLocation>
</comment>
<evidence type="ECO:0000256" key="5">
    <source>
        <dbReference type="SAM" id="Phobius"/>
    </source>
</evidence>
<feature type="transmembrane region" description="Helical" evidence="5">
    <location>
        <begin position="357"/>
        <end position="381"/>
    </location>
</feature>
<name>A0A915SKN7_9ARCH</name>
<evidence type="ECO:0000313" key="7">
    <source>
        <dbReference type="EMBL" id="BBL45466.1"/>
    </source>
</evidence>
<keyword evidence="2 5" id="KW-0812">Transmembrane</keyword>
<dbReference type="Gene3D" id="1.20.1720.10">
    <property type="entry name" value="Multidrug resistance protein D"/>
    <property type="match status" value="1"/>
</dbReference>
<feature type="transmembrane region" description="Helical" evidence="5">
    <location>
        <begin position="259"/>
        <end position="281"/>
    </location>
</feature>
<evidence type="ECO:0000256" key="4">
    <source>
        <dbReference type="ARBA" id="ARBA00023136"/>
    </source>
</evidence>
<gene>
    <name evidence="7" type="ORF">MJ1_0298</name>
</gene>
<dbReference type="PANTHER" id="PTHR42718:SF35">
    <property type="entry name" value="BLL0718 PROTEIN"/>
    <property type="match status" value="1"/>
</dbReference>
<dbReference type="RefSeq" id="WP_258393497.1">
    <property type="nucleotide sequence ID" value="NZ_AP019769.1"/>
</dbReference>
<dbReference type="KEGG" id="naer:MJ1_0298"/>
<dbReference type="PRINTS" id="PR01036">
    <property type="entry name" value="TCRTETB"/>
</dbReference>
<keyword evidence="8" id="KW-1185">Reference proteome</keyword>
<evidence type="ECO:0000313" key="8">
    <source>
        <dbReference type="Proteomes" id="UP001055553"/>
    </source>
</evidence>
<accession>A0A915SKN7</accession>
<feature type="transmembrane region" description="Helical" evidence="5">
    <location>
        <begin position="102"/>
        <end position="121"/>
    </location>
</feature>
<keyword evidence="3 5" id="KW-1133">Transmembrane helix</keyword>
<feature type="transmembrane region" description="Helical" evidence="5">
    <location>
        <begin position="301"/>
        <end position="320"/>
    </location>
</feature>
<protein>
    <submittedName>
        <fullName evidence="7">Multidrug resistance protein MdtD</fullName>
    </submittedName>
</protein>
<feature type="transmembrane region" description="Helical" evidence="5">
    <location>
        <begin position="193"/>
        <end position="212"/>
    </location>
</feature>
<dbReference type="EMBL" id="AP019769">
    <property type="protein sequence ID" value="BBL45466.1"/>
    <property type="molecule type" value="Genomic_DNA"/>
</dbReference>
<dbReference type="Proteomes" id="UP001055553">
    <property type="component" value="Chromosome"/>
</dbReference>
<keyword evidence="4 5" id="KW-0472">Membrane</keyword>
<feature type="transmembrane region" description="Helical" evidence="5">
    <location>
        <begin position="133"/>
        <end position="152"/>
    </location>
</feature>
<dbReference type="Pfam" id="PF07690">
    <property type="entry name" value="MFS_1"/>
    <property type="match status" value="1"/>
</dbReference>
<dbReference type="InterPro" id="IPR020846">
    <property type="entry name" value="MFS_dom"/>
</dbReference>
<evidence type="ECO:0000256" key="3">
    <source>
        <dbReference type="ARBA" id="ARBA00022989"/>
    </source>
</evidence>
<dbReference type="PANTHER" id="PTHR42718">
    <property type="entry name" value="MAJOR FACILITATOR SUPERFAMILY MULTIDRUG TRANSPORTER MFSC"/>
    <property type="match status" value="1"/>
</dbReference>
<feature type="transmembrane region" description="Helical" evidence="5">
    <location>
        <begin position="393"/>
        <end position="416"/>
    </location>
</feature>
<dbReference type="PROSITE" id="PS50850">
    <property type="entry name" value="MFS"/>
    <property type="match status" value="1"/>
</dbReference>
<dbReference type="AlphaFoldDB" id="A0A915SKN7"/>
<feature type="domain" description="Major facilitator superfamily (MFS) profile" evidence="6">
    <location>
        <begin position="7"/>
        <end position="462"/>
    </location>
</feature>
<dbReference type="InterPro" id="IPR011701">
    <property type="entry name" value="MFS"/>
</dbReference>
<feature type="transmembrane region" description="Helical" evidence="5">
    <location>
        <begin position="436"/>
        <end position="458"/>
    </location>
</feature>
<reference evidence="8" key="1">
    <citation type="journal article" date="2022" name="Int. J. Syst. Evol. Microbiol.">
        <title>Nanobdella aerobiophila gen. nov., sp. nov., a thermoacidophilic, obligate ectosymbiotic archaeon, and proposal of Nanobdellaceae fam. nov., Nanobdellales ord. nov. and Nanobdellia class. nov.</title>
        <authorList>
            <person name="Kato S."/>
            <person name="Ogasawara A."/>
            <person name="Itoh T."/>
            <person name="Sakai H.D."/>
            <person name="Shimizu M."/>
            <person name="Yuki M."/>
            <person name="Kaneko M."/>
            <person name="Takashina T."/>
            <person name="Ohkuma M."/>
        </authorList>
    </citation>
    <scope>NUCLEOTIDE SEQUENCE [LARGE SCALE GENOMIC DNA]</scope>
    <source>
        <strain evidence="8">MJ1</strain>
    </source>
</reference>
<dbReference type="GO" id="GO:0016020">
    <property type="term" value="C:membrane"/>
    <property type="evidence" value="ECO:0007669"/>
    <property type="project" value="UniProtKB-SubCell"/>
</dbReference>
<feature type="transmembrane region" description="Helical" evidence="5">
    <location>
        <begin position="7"/>
        <end position="30"/>
    </location>
</feature>
<dbReference type="GeneID" id="74568249"/>
<feature type="transmembrane region" description="Helical" evidence="5">
    <location>
        <begin position="73"/>
        <end position="96"/>
    </location>
</feature>
<evidence type="ECO:0000256" key="1">
    <source>
        <dbReference type="ARBA" id="ARBA00004141"/>
    </source>
</evidence>
<sequence length="472" mass="51990">MNYNEKILLLLASMLLIINYVETMVVPALYTIQKDFGVSSNLAGWVTTSYMIVGAAASPIMGKLADVYGKKKLYLLAILFYNIAVSLAGFSPNIYFLIFARAIQGLGFAVFPIAISIIADLYSKERLAYAQGILSATLGIGPALGLLLGSYIVEYLGWQAAFHTAAILSAILLILSFKYLPITGKKVRESIDYFGSIILSISVGLFLVYLTLGSQYGWFNLSIIYLFTSILLIILFILYEKRIKEPLLKLEYFKIKNFAAANIIGIFSGIAMFSLFIFFTYYSQIPKPEGLGLSIIESGNIMSPISLGMLFFGPIIGKILPKRGPKPVIFLGILLSIISFILLIINRGTIIDLLFDGIFMSVGLSSLLIPIVNMVSISLPAEYRTTGLGLNTLLRSLGSAIGPILSTTLMQTYQVPLIDYLNNQYLVLGFLPSSTAFNYIGIFGIIFMIISAIFALFIENYKISEKQINMSH</sequence>
<feature type="transmembrane region" description="Helical" evidence="5">
    <location>
        <begin position="327"/>
        <end position="345"/>
    </location>
</feature>
<dbReference type="CDD" id="cd17504">
    <property type="entry name" value="MFS_MMR_MDR_like"/>
    <property type="match status" value="1"/>
</dbReference>
<proteinExistence type="predicted"/>
<organism evidence="7 8">
    <name type="scientific">Nanobdella aerobiophila</name>
    <dbReference type="NCBI Taxonomy" id="2586965"/>
    <lineage>
        <taxon>Archaea</taxon>
        <taxon>Nanobdellota</taxon>
        <taxon>Nanobdellia</taxon>
        <taxon>Nanobdellales</taxon>
        <taxon>Nanobdellaceae</taxon>
        <taxon>Nanobdella</taxon>
    </lineage>
</organism>